<feature type="domain" description="ABC transporter" evidence="10">
    <location>
        <begin position="7"/>
        <end position="243"/>
    </location>
</feature>
<evidence type="ECO:0000256" key="1">
    <source>
        <dbReference type="ARBA" id="ARBA00004202"/>
    </source>
</evidence>
<keyword evidence="7 11" id="KW-0067">ATP-binding</keyword>
<dbReference type="GO" id="GO:0016887">
    <property type="term" value="F:ATP hydrolysis activity"/>
    <property type="evidence" value="ECO:0007669"/>
    <property type="project" value="InterPro"/>
</dbReference>
<accession>A0A136Q789</accession>
<dbReference type="CDD" id="cd03215">
    <property type="entry name" value="ABC_Carb_Monos_II"/>
    <property type="match status" value="1"/>
</dbReference>
<dbReference type="InterPro" id="IPR027417">
    <property type="entry name" value="P-loop_NTPase"/>
</dbReference>
<evidence type="ECO:0000313" key="12">
    <source>
        <dbReference type="Proteomes" id="UP000070366"/>
    </source>
</evidence>
<name>A0A136Q789_9FIRM</name>
<feature type="domain" description="ABC transporter" evidence="10">
    <location>
        <begin position="255"/>
        <end position="497"/>
    </location>
</feature>
<dbReference type="PATRIC" id="fig|626937.4.peg.674"/>
<dbReference type="RefSeq" id="WP_066523621.1">
    <property type="nucleotide sequence ID" value="NZ_CABMOF010000025.1"/>
</dbReference>
<dbReference type="SUPFAM" id="SSF52540">
    <property type="entry name" value="P-loop containing nucleoside triphosphate hydrolases"/>
    <property type="match status" value="2"/>
</dbReference>
<evidence type="ECO:0000313" key="11">
    <source>
        <dbReference type="EMBL" id="KXK66464.1"/>
    </source>
</evidence>
<evidence type="ECO:0000256" key="6">
    <source>
        <dbReference type="ARBA" id="ARBA00022741"/>
    </source>
</evidence>
<dbReference type="InterPro" id="IPR003593">
    <property type="entry name" value="AAA+_ATPase"/>
</dbReference>
<evidence type="ECO:0000259" key="10">
    <source>
        <dbReference type="PROSITE" id="PS50893"/>
    </source>
</evidence>
<dbReference type="STRING" id="626937.HMPREF3293_00683"/>
<organism evidence="11 12">
    <name type="scientific">Christensenella minuta</name>
    <dbReference type="NCBI Taxonomy" id="626937"/>
    <lineage>
        <taxon>Bacteria</taxon>
        <taxon>Bacillati</taxon>
        <taxon>Bacillota</taxon>
        <taxon>Clostridia</taxon>
        <taxon>Christensenellales</taxon>
        <taxon>Christensenellaceae</taxon>
        <taxon>Christensenella</taxon>
    </lineage>
</organism>
<evidence type="ECO:0000256" key="5">
    <source>
        <dbReference type="ARBA" id="ARBA00022737"/>
    </source>
</evidence>
<dbReference type="EMBL" id="LSZW01000043">
    <property type="protein sequence ID" value="KXK66464.1"/>
    <property type="molecule type" value="Genomic_DNA"/>
</dbReference>
<keyword evidence="3" id="KW-1003">Cell membrane</keyword>
<dbReference type="AlphaFoldDB" id="A0A136Q789"/>
<dbReference type="Gene3D" id="3.40.50.300">
    <property type="entry name" value="P-loop containing nucleotide triphosphate hydrolases"/>
    <property type="match status" value="2"/>
</dbReference>
<dbReference type="SMART" id="SM00382">
    <property type="entry name" value="AAA"/>
    <property type="match status" value="2"/>
</dbReference>
<dbReference type="PROSITE" id="PS50893">
    <property type="entry name" value="ABC_TRANSPORTER_2"/>
    <property type="match status" value="2"/>
</dbReference>
<keyword evidence="6" id="KW-0547">Nucleotide-binding</keyword>
<dbReference type="GO" id="GO:0005886">
    <property type="term" value="C:plasma membrane"/>
    <property type="evidence" value="ECO:0007669"/>
    <property type="project" value="UniProtKB-SubCell"/>
</dbReference>
<dbReference type="PROSITE" id="PS00211">
    <property type="entry name" value="ABC_TRANSPORTER_1"/>
    <property type="match status" value="1"/>
</dbReference>
<dbReference type="CDD" id="cd03216">
    <property type="entry name" value="ABC_Carb_Monos_I"/>
    <property type="match status" value="1"/>
</dbReference>
<evidence type="ECO:0000256" key="2">
    <source>
        <dbReference type="ARBA" id="ARBA00022448"/>
    </source>
</evidence>
<dbReference type="Pfam" id="PF00005">
    <property type="entry name" value="ABC_tran"/>
    <property type="match status" value="2"/>
</dbReference>
<evidence type="ECO:0000256" key="7">
    <source>
        <dbReference type="ARBA" id="ARBA00022840"/>
    </source>
</evidence>
<dbReference type="GO" id="GO:0005524">
    <property type="term" value="F:ATP binding"/>
    <property type="evidence" value="ECO:0007669"/>
    <property type="project" value="UniProtKB-KW"/>
</dbReference>
<sequence>MEEHAILEFRHITKKFPGTIALDDVTIDFKKGEVHALVGENGAGKSTLIKTCSGAISPTQGTIYISGQKFEKLDPITSQENGVAVIYQEFNLVNELSVAENVYLGNPIKKRGIVPDFRAMEQETEKILKRFHIQIDSKRLVDNLSIGYQQMVEITKAVSKKAKILIMDEPTAPLTTSEVNILMDVIGQLKSEGVTIVYISHRLEEVFRISDRVSVLRDGKLIKTMQTSDTNREELISLMVGRTLKETFPVRENTIKSEVLLETKNLSGNGIKDISFQVHRGEILAFAGIMGAGRTELAQLLFGMARPSAGEIIFKGNPIFPRTPAQAADLGIALVPEDRKQQGAVLDMSIAHNITLAQIKKLSHFFVIDKKKEIEVARQYKNELRIKTPSLVNEVNSLSGGNQQKVVIAKWLATSPELIIMDEPTRGVDVGAKQEIYYLMNKLIDAGKTIIMISSEMEEVMGMADRIIVLSEGVMTAELKRGEFDKETILHYASKIGGN</sequence>
<dbReference type="Proteomes" id="UP000070366">
    <property type="component" value="Unassembled WGS sequence"/>
</dbReference>
<dbReference type="InterPro" id="IPR003439">
    <property type="entry name" value="ABC_transporter-like_ATP-bd"/>
</dbReference>
<keyword evidence="2" id="KW-0813">Transport</keyword>
<keyword evidence="12" id="KW-1185">Reference proteome</keyword>
<keyword evidence="5" id="KW-0677">Repeat</keyword>
<dbReference type="FunFam" id="3.40.50.300:FF:000127">
    <property type="entry name" value="Ribose import ATP-binding protein RbsA"/>
    <property type="match status" value="1"/>
</dbReference>
<proteinExistence type="predicted"/>
<dbReference type="PANTHER" id="PTHR43790">
    <property type="entry name" value="CARBOHYDRATE TRANSPORT ATP-BINDING PROTEIN MG119-RELATED"/>
    <property type="match status" value="1"/>
</dbReference>
<dbReference type="OrthoDB" id="9771863at2"/>
<gene>
    <name evidence="11" type="ORF">HMPREF3293_00683</name>
</gene>
<dbReference type="PANTHER" id="PTHR43790:SF3">
    <property type="entry name" value="D-ALLOSE IMPORT ATP-BINDING PROTEIN ALSA-RELATED"/>
    <property type="match status" value="1"/>
</dbReference>
<evidence type="ECO:0000256" key="4">
    <source>
        <dbReference type="ARBA" id="ARBA00022597"/>
    </source>
</evidence>
<protein>
    <submittedName>
        <fullName evidence="11">ABC transporter, ATP-binding protein</fullName>
    </submittedName>
</protein>
<dbReference type="KEGG" id="cmiu:B1H56_13165"/>
<comment type="subcellular location">
    <subcellularLocation>
        <location evidence="1">Cell membrane</location>
        <topology evidence="1">Peripheral membrane protein</topology>
    </subcellularLocation>
</comment>
<dbReference type="InterPro" id="IPR050107">
    <property type="entry name" value="ABC_carbohydrate_import_ATPase"/>
</dbReference>
<evidence type="ECO:0000256" key="3">
    <source>
        <dbReference type="ARBA" id="ARBA00022475"/>
    </source>
</evidence>
<keyword evidence="9" id="KW-0472">Membrane</keyword>
<keyword evidence="8" id="KW-1278">Translocase</keyword>
<dbReference type="InterPro" id="IPR017871">
    <property type="entry name" value="ABC_transporter-like_CS"/>
</dbReference>
<keyword evidence="4" id="KW-0762">Sugar transport</keyword>
<evidence type="ECO:0000256" key="9">
    <source>
        <dbReference type="ARBA" id="ARBA00023136"/>
    </source>
</evidence>
<evidence type="ECO:0000256" key="8">
    <source>
        <dbReference type="ARBA" id="ARBA00022967"/>
    </source>
</evidence>
<reference evidence="11 12" key="1">
    <citation type="submission" date="2016-02" db="EMBL/GenBank/DDBJ databases">
        <authorList>
            <person name="Wen L."/>
            <person name="He K."/>
            <person name="Yang H."/>
        </authorList>
    </citation>
    <scope>NUCLEOTIDE SEQUENCE [LARGE SCALE GENOMIC DNA]</scope>
    <source>
        <strain evidence="11 12">DSM 22607</strain>
    </source>
</reference>
<comment type="caution">
    <text evidence="11">The sequence shown here is derived from an EMBL/GenBank/DDBJ whole genome shotgun (WGS) entry which is preliminary data.</text>
</comment>